<comment type="subcellular location">
    <subcellularLocation>
        <location evidence="1">Endomembrane system</location>
    </subcellularLocation>
</comment>
<dbReference type="InterPro" id="IPR050431">
    <property type="entry name" value="Adaptor_comp_med_subunit"/>
</dbReference>
<reference evidence="7" key="3">
    <citation type="submission" date="2011-10" db="EMBL/GenBank/DDBJ databases">
        <title>Transcriptional landscape of the pathogenic yeast Candida parapsilosis.</title>
        <authorList>
            <person name="Guida A."/>
            <person name="Lindstaedt C."/>
            <person name="Maguire S.L."/>
            <person name="Ding C."/>
            <person name="Higgins D.G."/>
            <person name="Harris D."/>
            <person name="Berriman M."/>
            <person name="Butler G."/>
        </authorList>
    </citation>
    <scope>NUCLEOTIDE SEQUENCE</scope>
    <source>
        <strain evidence="7">CDC317</strain>
    </source>
</reference>
<reference evidence="9" key="2">
    <citation type="journal article" date="2011" name="BMC Genomics">
        <title>Using RNA-seq to determine the transcriptional landscape and the hypoxic response of the pathogenic yeast Candida parapsilosis.</title>
        <authorList>
            <person name="Guida A."/>
            <person name="Lindstaedt C."/>
            <person name="Maguire S.L."/>
            <person name="Ding C."/>
            <person name="Higgins D.G."/>
            <person name="Corton N.J."/>
            <person name="Berriman M."/>
            <person name="Butler G."/>
        </authorList>
    </citation>
    <scope>GENOME REANNOTATION</scope>
    <source>
        <strain evidence="9">CDC 317 / ATCC MYA-4646</strain>
    </source>
</reference>
<sequence length="667" mass="76882">MISAFYVLHIPFNYGSPSELASYKCLISRRFTEVVPDDTSILSQFYQHLSRTPIHEQVPVLCIQNLSYVYIKCETNIVLLAVMHQNVNVMSVIAFLRSFQVIMIHFLCKGKVKTMDFELILDNSVLITELVDECLDFGVLQITDYKLLEEYIKVEPNFPKLLDDEDDSNNSGEEESDHDTKVKDKKKNSKSKPNTDIKSTHNQSIKTDVLENNANIINSSILRTYSSAINWRPKGIFYAKNEIFVDIIENVEFIYDLKTNTVKRNEIYGSCMVKSYLSGIPVCRMGFNENYISSIENNDVSKNTDTEPLPENQMRIENIEEGESLLEGGEEDHEEKESKTSVAPSLDDLGGDAHSNHEEESEKSLENKVPKTTAKSFKHRIPIRNIQFHQCIELSKIYRDNIVTFIPPDDKFELMSYQVEQHKNKKKLPLISIKPVFKVIQKTKRLLVMCTLNTTFPRRRHCKSLLVRIPLNPYYFELGITDPNLMYKTESGEVSFKYDTMEIIWRIDSIDGKQTVRMMCELPLINCEQVSLEKISHHLLRKMDKVDLNGTTAQGDDEAADVRHDLEAFYGVNGKAITSTQKELLQEVKRNFQNDDIVLSFKIPMFTYSGLKLSYISVDEEQLKYPCFPWIRYLTQSSDLDGQHSPSIMGQNCTYRFKLSMDCFVVA</sequence>
<accession>G8BEP8</accession>
<dbReference type="InterPro" id="IPR011012">
    <property type="entry name" value="Longin-like_dom_sf"/>
</dbReference>
<feature type="domain" description="MHD" evidence="5">
    <location>
        <begin position="240"/>
        <end position="643"/>
    </location>
</feature>
<dbReference type="GO" id="GO:0012505">
    <property type="term" value="C:endomembrane system"/>
    <property type="evidence" value="ECO:0007669"/>
    <property type="project" value="UniProtKB-SubCell"/>
</dbReference>
<feature type="compositionally biased region" description="Acidic residues" evidence="4">
    <location>
        <begin position="163"/>
        <end position="177"/>
    </location>
</feature>
<name>G8BEP8_CANPC</name>
<dbReference type="STRING" id="578454.G8BEP8"/>
<dbReference type="SUPFAM" id="SSF64356">
    <property type="entry name" value="SNARE-like"/>
    <property type="match status" value="1"/>
</dbReference>
<feature type="region of interest" description="Disordered" evidence="4">
    <location>
        <begin position="163"/>
        <end position="203"/>
    </location>
</feature>
<feature type="region of interest" description="Disordered" evidence="4">
    <location>
        <begin position="327"/>
        <end position="373"/>
    </location>
</feature>
<dbReference type="PANTHER" id="PTHR10529">
    <property type="entry name" value="AP COMPLEX SUBUNIT MU"/>
    <property type="match status" value="1"/>
</dbReference>
<dbReference type="GO" id="GO:0030117">
    <property type="term" value="C:membrane coat"/>
    <property type="evidence" value="ECO:0007669"/>
    <property type="project" value="UniProtKB-ARBA"/>
</dbReference>
<proteinExistence type="predicted"/>
<accession>A0AAJ8W0F6</accession>
<dbReference type="PROSITE" id="PS51072">
    <property type="entry name" value="MHD"/>
    <property type="match status" value="1"/>
</dbReference>
<keyword evidence="9" id="KW-1185">Reference proteome</keyword>
<dbReference type="CGD" id="CAL0000153385">
    <property type="gene designation" value="CPAR2_213290"/>
</dbReference>
<feature type="compositionally biased region" description="Basic and acidic residues" evidence="4">
    <location>
        <begin position="354"/>
        <end position="369"/>
    </location>
</feature>
<organism evidence="7 9">
    <name type="scientific">Candida parapsilosis (strain CDC 317 / ATCC MYA-4646)</name>
    <name type="common">Yeast</name>
    <name type="synonym">Monilia parapsilosis</name>
    <dbReference type="NCBI Taxonomy" id="578454"/>
    <lineage>
        <taxon>Eukaryota</taxon>
        <taxon>Fungi</taxon>
        <taxon>Dikarya</taxon>
        <taxon>Ascomycota</taxon>
        <taxon>Saccharomycotina</taxon>
        <taxon>Pichiomycetes</taxon>
        <taxon>Debaryomycetaceae</taxon>
        <taxon>Candida/Lodderomyces clade</taxon>
        <taxon>Candida</taxon>
    </lineage>
</organism>
<dbReference type="eggNOG" id="KOG0937">
    <property type="taxonomic scope" value="Eukaryota"/>
</dbReference>
<dbReference type="EnsemblFungi" id="CPAR2_213290-T">
    <property type="protein sequence ID" value="CPAR2_213290-T-p1"/>
    <property type="gene ID" value="CPAR2_213290"/>
</dbReference>
<dbReference type="Gene3D" id="3.30.450.60">
    <property type="match status" value="1"/>
</dbReference>
<evidence type="ECO:0000313" key="8">
    <source>
        <dbReference type="EnsemblFungi" id="CPAR2_213290-T-p1"/>
    </source>
</evidence>
<evidence type="ECO:0000313" key="9">
    <source>
        <dbReference type="Proteomes" id="UP000005221"/>
    </source>
</evidence>
<protein>
    <submittedName>
        <fullName evidence="8">MHD domain-containing protein</fullName>
    </submittedName>
</protein>
<evidence type="ECO:0000256" key="2">
    <source>
        <dbReference type="ARBA" id="ARBA00022448"/>
    </source>
</evidence>
<dbReference type="Proteomes" id="UP000005221">
    <property type="component" value="Chromosome 2"/>
</dbReference>
<dbReference type="EMBL" id="HE605206">
    <property type="protein sequence ID" value="CCE43686.1"/>
    <property type="molecule type" value="Genomic_DNA"/>
</dbReference>
<reference evidence="8" key="4">
    <citation type="submission" date="2025-05" db="UniProtKB">
        <authorList>
            <consortium name="EnsemblFungi"/>
        </authorList>
    </citation>
    <scope>IDENTIFICATION</scope>
</reference>
<evidence type="ECO:0000256" key="4">
    <source>
        <dbReference type="SAM" id="MobiDB-lite"/>
    </source>
</evidence>
<keyword evidence="3" id="KW-0472">Membrane</keyword>
<dbReference type="Gene3D" id="2.60.40.1170">
    <property type="entry name" value="Mu homology domain, subdomain B"/>
    <property type="match status" value="1"/>
</dbReference>
<evidence type="ECO:0000259" key="5">
    <source>
        <dbReference type="PROSITE" id="PS51072"/>
    </source>
</evidence>
<keyword evidence="2" id="KW-0813">Transport</keyword>
<dbReference type="SUPFAM" id="SSF49447">
    <property type="entry name" value="Second domain of Mu2 adaptin subunit (ap50) of ap2 adaptor"/>
    <property type="match status" value="1"/>
</dbReference>
<gene>
    <name evidence="6 7" type="ordered locus">CPAR2_213290</name>
</gene>
<dbReference type="AlphaFoldDB" id="G8BEP8"/>
<reference evidence="9" key="1">
    <citation type="journal article" date="2009" name="Nature">
        <title>Evolution of pathogenicity and sexual reproduction in eight Candida genomes.</title>
        <authorList>
            <person name="Butler G."/>
            <person name="Rasmussen M.D."/>
            <person name="Lin M.F."/>
            <person name="Santos M.A."/>
            <person name="Sakthikumar S."/>
            <person name="Munro C.A."/>
            <person name="Rheinbay E."/>
            <person name="Grabherr M."/>
            <person name="Forche A."/>
            <person name="Reedy J.L."/>
            <person name="Agrafioti I."/>
            <person name="Arnaud M.B."/>
            <person name="Bates S."/>
            <person name="Brown A.J."/>
            <person name="Brunke S."/>
            <person name="Costanzo M.C."/>
            <person name="Fitzpatrick D.A."/>
            <person name="de Groot P.W."/>
            <person name="Harris D."/>
            <person name="Hoyer L.L."/>
            <person name="Hube B."/>
            <person name="Klis F.M."/>
            <person name="Kodira C."/>
            <person name="Lennard N."/>
            <person name="Logue M.E."/>
            <person name="Martin R."/>
            <person name="Neiman A.M."/>
            <person name="Nikolaou E."/>
            <person name="Quail M.A."/>
            <person name="Quinn J."/>
            <person name="Santos M.C."/>
            <person name="Schmitzberger F.F."/>
            <person name="Sherlock G."/>
            <person name="Shah P."/>
            <person name="Silverstein K.A."/>
            <person name="Skrzypek M.S."/>
            <person name="Soll D."/>
            <person name="Staggs R."/>
            <person name="Stansfield I."/>
            <person name="Stumpf M.P."/>
            <person name="Sudbery P.E."/>
            <person name="Srikantha T."/>
            <person name="Zeng Q."/>
            <person name="Berman J."/>
            <person name="Berriman M."/>
            <person name="Heitman J."/>
            <person name="Gow N.A."/>
            <person name="Lorenz M.C."/>
            <person name="Birren B.W."/>
            <person name="Kellis M."/>
            <person name="Cuomo C.A."/>
        </authorList>
    </citation>
    <scope>NUCLEOTIDE SEQUENCE [LARGE SCALE GENOMIC DNA]</scope>
    <source>
        <strain evidence="9">CDC 317 / ATCC MYA-4646</strain>
    </source>
</reference>
<dbReference type="VEuPathDB" id="FungiDB:CPAR2_213290"/>
<evidence type="ECO:0000313" key="6">
    <source>
        <dbReference type="CGD" id="CAL0000153385"/>
    </source>
</evidence>
<evidence type="ECO:0000256" key="3">
    <source>
        <dbReference type="ARBA" id="ARBA00023136"/>
    </source>
</evidence>
<dbReference type="InterPro" id="IPR036168">
    <property type="entry name" value="AP2_Mu_C_sf"/>
</dbReference>
<dbReference type="Pfam" id="PF00928">
    <property type="entry name" value="Adap_comp_sub"/>
    <property type="match status" value="1"/>
</dbReference>
<evidence type="ECO:0000313" key="7">
    <source>
        <dbReference type="EMBL" id="CCE43686.1"/>
    </source>
</evidence>
<evidence type="ECO:0000256" key="1">
    <source>
        <dbReference type="ARBA" id="ARBA00004308"/>
    </source>
</evidence>
<dbReference type="InterPro" id="IPR028565">
    <property type="entry name" value="MHD"/>
</dbReference>